<dbReference type="AlphaFoldDB" id="A0A975HJ45"/>
<sequence length="119" mass="13552">MYTAHQIDCLKQMGVEFFSTRNATITDTANVKQGARTVIEEELSIEFADTFITDLKVLFPKLQVEGSVLKLSDSFKWRFQPGTTRLIATKTQLISPAIESLTVKDWQQIWSHLSLHSSF</sequence>
<gene>
    <name evidence="1" type="ORF">J1N51_05140</name>
</gene>
<dbReference type="Proteomes" id="UP000682739">
    <property type="component" value="Chromosome"/>
</dbReference>
<dbReference type="RefSeq" id="WP_208832897.1">
    <property type="nucleotide sequence ID" value="NZ_CP072110.1"/>
</dbReference>
<reference evidence="1" key="1">
    <citation type="submission" date="2021-03" db="EMBL/GenBank/DDBJ databases">
        <title>Description of Psychrosphaera ytuae sp. nov. isolated from deep sea sediment of South China Sea.</title>
        <authorList>
            <person name="Zhang J."/>
            <person name="Xu X.-D."/>
        </authorList>
    </citation>
    <scope>NUCLEOTIDE SEQUENCE</scope>
    <source>
        <strain evidence="1">MTZ26</strain>
    </source>
</reference>
<proteinExistence type="predicted"/>
<evidence type="ECO:0000313" key="2">
    <source>
        <dbReference type="Proteomes" id="UP000682739"/>
    </source>
</evidence>
<name>A0A975HJ45_9GAMM</name>
<accession>A0A975HJ45</accession>
<dbReference type="EMBL" id="CP072110">
    <property type="protein sequence ID" value="QTH64843.1"/>
    <property type="molecule type" value="Genomic_DNA"/>
</dbReference>
<evidence type="ECO:0000313" key="1">
    <source>
        <dbReference type="EMBL" id="QTH64843.1"/>
    </source>
</evidence>
<organism evidence="1 2">
    <name type="scientific">Psychrosphaera ytuae</name>
    <dbReference type="NCBI Taxonomy" id="2820710"/>
    <lineage>
        <taxon>Bacteria</taxon>
        <taxon>Pseudomonadati</taxon>
        <taxon>Pseudomonadota</taxon>
        <taxon>Gammaproteobacteria</taxon>
        <taxon>Alteromonadales</taxon>
        <taxon>Pseudoalteromonadaceae</taxon>
        <taxon>Psychrosphaera</taxon>
    </lineage>
</organism>
<dbReference type="KEGG" id="psym:J1N51_05140"/>
<keyword evidence="2" id="KW-1185">Reference proteome</keyword>
<protein>
    <submittedName>
        <fullName evidence="1">Uncharacterized protein</fullName>
    </submittedName>
</protein>